<comment type="caution">
    <text evidence="2">The sequence shown here is derived from an EMBL/GenBank/DDBJ whole genome shotgun (WGS) entry which is preliminary data.</text>
</comment>
<dbReference type="EMBL" id="JEMC01003354">
    <property type="protein sequence ID" value="KYF81919.1"/>
    <property type="molecule type" value="Genomic_DNA"/>
</dbReference>
<evidence type="ECO:0000313" key="2">
    <source>
        <dbReference type="EMBL" id="KYF81919.1"/>
    </source>
</evidence>
<gene>
    <name evidence="2" type="ORF">BE18_44385</name>
</gene>
<protein>
    <submittedName>
        <fullName evidence="2">Uncharacterized protein</fullName>
    </submittedName>
</protein>
<proteinExistence type="predicted"/>
<dbReference type="AlphaFoldDB" id="A0A150RNQ8"/>
<dbReference type="Proteomes" id="UP000075515">
    <property type="component" value="Unassembled WGS sequence"/>
</dbReference>
<accession>A0A150RNQ8</accession>
<evidence type="ECO:0000313" key="3">
    <source>
        <dbReference type="Proteomes" id="UP000075515"/>
    </source>
</evidence>
<reference evidence="2 3" key="1">
    <citation type="submission" date="2014-02" db="EMBL/GenBank/DDBJ databases">
        <title>The small core and large imbalanced accessory genome model reveals a collaborative survival strategy of Sorangium cellulosum strains in nature.</title>
        <authorList>
            <person name="Han K."/>
            <person name="Peng R."/>
            <person name="Blom J."/>
            <person name="Li Y.-Z."/>
        </authorList>
    </citation>
    <scope>NUCLEOTIDE SEQUENCE [LARGE SCALE GENOMIC DNA]</scope>
    <source>
        <strain evidence="2 3">So0149</strain>
    </source>
</reference>
<name>A0A150RNQ8_SORCE</name>
<evidence type="ECO:0000256" key="1">
    <source>
        <dbReference type="SAM" id="MobiDB-lite"/>
    </source>
</evidence>
<organism evidence="2 3">
    <name type="scientific">Sorangium cellulosum</name>
    <name type="common">Polyangium cellulosum</name>
    <dbReference type="NCBI Taxonomy" id="56"/>
    <lineage>
        <taxon>Bacteria</taxon>
        <taxon>Pseudomonadati</taxon>
        <taxon>Myxococcota</taxon>
        <taxon>Polyangia</taxon>
        <taxon>Polyangiales</taxon>
        <taxon>Polyangiaceae</taxon>
        <taxon>Sorangium</taxon>
    </lineage>
</organism>
<feature type="region of interest" description="Disordered" evidence="1">
    <location>
        <begin position="62"/>
        <end position="84"/>
    </location>
</feature>
<sequence length="84" mass="9170">MLDDRFDRASWALVVKAGQDTPEGRAALSTRCKAYWFPVYALRVNGAAPGACSTRPRDQVRTAITHGERSTGALAGSAEKERLY</sequence>